<reference evidence="8 9" key="1">
    <citation type="submission" date="2015-03" db="EMBL/GenBank/DDBJ databases">
        <title>Comparative analysis of the OM43 clade including a novel species from Red Sea uncovers genomic and metabolic diversity among marine methylotrophs.</title>
        <authorList>
            <person name="Jimenez-Infante F."/>
            <person name="Ngugi D.K."/>
            <person name="Vinu M."/>
            <person name="Alam I."/>
            <person name="Kamau A."/>
            <person name="Blom J."/>
            <person name="Bajic V.B."/>
            <person name="Stingl U."/>
        </authorList>
    </citation>
    <scope>NUCLEOTIDE SEQUENCE [LARGE SCALE GENOMIC DNA]</scope>
    <source>
        <strain evidence="8 9">MBRSH7</strain>
    </source>
</reference>
<evidence type="ECO:0000256" key="3">
    <source>
        <dbReference type="ARBA" id="ARBA00022695"/>
    </source>
</evidence>
<dbReference type="PROSITE" id="PS00301">
    <property type="entry name" value="G_TR_1"/>
    <property type="match status" value="1"/>
</dbReference>
<evidence type="ECO:0000256" key="2">
    <source>
        <dbReference type="ARBA" id="ARBA00022679"/>
    </source>
</evidence>
<dbReference type="NCBIfam" id="TIGR02034">
    <property type="entry name" value="CysN"/>
    <property type="match status" value="1"/>
</dbReference>
<dbReference type="OrthoDB" id="9804504at2"/>
<dbReference type="SUPFAM" id="SSF52540">
    <property type="entry name" value="P-loop containing nucleoside triphosphate hydrolases"/>
    <property type="match status" value="1"/>
</dbReference>
<evidence type="ECO:0000256" key="6">
    <source>
        <dbReference type="ARBA" id="ARBA00023134"/>
    </source>
</evidence>
<organism evidence="8 9">
    <name type="scientific">Methylophilales bacterium MBRS-H7</name>
    <dbReference type="NCBI Taxonomy" id="1623450"/>
    <lineage>
        <taxon>Bacteria</taxon>
        <taxon>Pseudomonadati</taxon>
        <taxon>Pseudomonadota</taxon>
        <taxon>Betaproteobacteria</taxon>
        <taxon>Nitrosomonadales</taxon>
        <taxon>OM43 clade</taxon>
    </lineage>
</organism>
<dbReference type="GO" id="GO:0004781">
    <property type="term" value="F:sulfate adenylyltransferase (ATP) activity"/>
    <property type="evidence" value="ECO:0007669"/>
    <property type="project" value="UniProtKB-EC"/>
</dbReference>
<dbReference type="PATRIC" id="fig|1623450.3.peg.113"/>
<dbReference type="FunFam" id="3.40.50.300:FF:000119">
    <property type="entry name" value="Sulfate adenylyltransferase subunit 1"/>
    <property type="match status" value="1"/>
</dbReference>
<evidence type="ECO:0000259" key="7">
    <source>
        <dbReference type="PROSITE" id="PS51722"/>
    </source>
</evidence>
<keyword evidence="4" id="KW-0547">Nucleotide-binding</keyword>
<dbReference type="CDD" id="cd04095">
    <property type="entry name" value="CysN_NoDQ_III"/>
    <property type="match status" value="1"/>
</dbReference>
<evidence type="ECO:0000313" key="9">
    <source>
        <dbReference type="Proteomes" id="UP000066549"/>
    </source>
</evidence>
<gene>
    <name evidence="8" type="ORF">VI33_00555</name>
</gene>
<dbReference type="InterPro" id="IPR044138">
    <property type="entry name" value="CysN_II"/>
</dbReference>
<dbReference type="GO" id="GO:0006790">
    <property type="term" value="P:sulfur compound metabolic process"/>
    <property type="evidence" value="ECO:0007669"/>
    <property type="project" value="InterPro"/>
</dbReference>
<dbReference type="InterPro" id="IPR044139">
    <property type="entry name" value="CysN_NoDQ_III"/>
</dbReference>
<proteinExistence type="predicted"/>
<dbReference type="InterPro" id="IPR011779">
    <property type="entry name" value="SO4_adenylTrfase_lsu"/>
</dbReference>
<dbReference type="Gene3D" id="3.40.50.300">
    <property type="entry name" value="P-loop containing nucleotide triphosphate hydrolases"/>
    <property type="match status" value="1"/>
</dbReference>
<accession>A0A0H4IWH2</accession>
<sequence length="427" mass="47841">MDKTDSLLRFITCGSVDDGKSTLIGRLLYDSKTILSDTLNQIEKTSHKRGLSAVDLSLLTDGLQAEREQGITIDVAYRYFSTPTRKYIIADSPGHEQYTRNMVTAASTAQAAIILIDARKGILTQTKRHTYLSKLLGINQFVVAVNKMDLVNYDQETFNSIVKEYKALFDAISVNKNNQFTINFIPMSALNGDMVVERLDNMNWYPGDTLLEILENADSQSTNSNLAFRYPVQYVCRPRDSENKELHDFRSFMGRLESGRIKVGDKIKSLPSNQESTIKAIYIGDQVINEAISPQSVSILLNDEIDISRGDMLTELTNTPSITKDFNATICWLSEEPLNQGRVYKIMHTSKIAKAKISSIFDKIDVNTLTSIEADKIETNDIANIRIALAQPIMSDNYFDNRKTGSFIIVDDSTNHTVAAGMINNIN</sequence>
<dbReference type="InterPro" id="IPR009000">
    <property type="entry name" value="Transl_B-barrel_sf"/>
</dbReference>
<dbReference type="GO" id="GO:0003924">
    <property type="term" value="F:GTPase activity"/>
    <property type="evidence" value="ECO:0007669"/>
    <property type="project" value="InterPro"/>
</dbReference>
<dbReference type="GO" id="GO:0005525">
    <property type="term" value="F:GTP binding"/>
    <property type="evidence" value="ECO:0007669"/>
    <property type="project" value="UniProtKB-KW"/>
</dbReference>
<evidence type="ECO:0000256" key="5">
    <source>
        <dbReference type="ARBA" id="ARBA00022840"/>
    </source>
</evidence>
<dbReference type="InterPro" id="IPR050100">
    <property type="entry name" value="TRAFAC_GTPase_members"/>
</dbReference>
<dbReference type="SUPFAM" id="SSF50465">
    <property type="entry name" value="EF-Tu/eEF-1alpha/eIF2-gamma C-terminal domain"/>
    <property type="match status" value="1"/>
</dbReference>
<dbReference type="Pfam" id="PF22594">
    <property type="entry name" value="GTP-eEF1A_C"/>
    <property type="match status" value="1"/>
</dbReference>
<dbReference type="InterPro" id="IPR027417">
    <property type="entry name" value="P-loop_NTPase"/>
</dbReference>
<keyword evidence="3 8" id="KW-0548">Nucleotidyltransferase</keyword>
<dbReference type="Gene3D" id="2.40.30.10">
    <property type="entry name" value="Translation factors"/>
    <property type="match status" value="2"/>
</dbReference>
<dbReference type="InterPro" id="IPR054696">
    <property type="entry name" value="GTP-eEF1A_C"/>
</dbReference>
<protein>
    <recommendedName>
        <fullName evidence="1">sulfate adenylyltransferase</fullName>
        <ecNumber evidence="1">2.7.7.4</ecNumber>
    </recommendedName>
</protein>
<evidence type="ECO:0000256" key="4">
    <source>
        <dbReference type="ARBA" id="ARBA00022741"/>
    </source>
</evidence>
<dbReference type="CDD" id="cd03695">
    <property type="entry name" value="CysN_NodQ_II"/>
    <property type="match status" value="1"/>
</dbReference>
<dbReference type="GO" id="GO:0005524">
    <property type="term" value="F:ATP binding"/>
    <property type="evidence" value="ECO:0007669"/>
    <property type="project" value="UniProtKB-KW"/>
</dbReference>
<evidence type="ECO:0000256" key="1">
    <source>
        <dbReference type="ARBA" id="ARBA00012391"/>
    </source>
</evidence>
<dbReference type="PRINTS" id="PR00315">
    <property type="entry name" value="ELONGATNFCT"/>
</dbReference>
<dbReference type="InterPro" id="IPR031157">
    <property type="entry name" value="G_TR_CS"/>
</dbReference>
<dbReference type="PANTHER" id="PTHR23115">
    <property type="entry name" value="TRANSLATION FACTOR"/>
    <property type="match status" value="1"/>
</dbReference>
<keyword evidence="9" id="KW-1185">Reference proteome</keyword>
<dbReference type="InterPro" id="IPR000795">
    <property type="entry name" value="T_Tr_GTP-bd_dom"/>
</dbReference>
<evidence type="ECO:0000313" key="8">
    <source>
        <dbReference type="EMBL" id="AKO65296.1"/>
    </source>
</evidence>
<keyword evidence="2 8" id="KW-0808">Transferase</keyword>
<dbReference type="PROSITE" id="PS51722">
    <property type="entry name" value="G_TR_2"/>
    <property type="match status" value="1"/>
</dbReference>
<feature type="domain" description="Tr-type G" evidence="7">
    <location>
        <begin position="5"/>
        <end position="222"/>
    </location>
</feature>
<dbReference type="Pfam" id="PF00009">
    <property type="entry name" value="GTP_EFTU"/>
    <property type="match status" value="1"/>
</dbReference>
<dbReference type="CDD" id="cd04166">
    <property type="entry name" value="CysN_ATPS"/>
    <property type="match status" value="1"/>
</dbReference>
<dbReference type="EC" id="2.7.7.4" evidence="1"/>
<keyword evidence="6" id="KW-0342">GTP-binding</keyword>
<dbReference type="EMBL" id="CP011002">
    <property type="protein sequence ID" value="AKO65296.1"/>
    <property type="molecule type" value="Genomic_DNA"/>
</dbReference>
<dbReference type="AlphaFoldDB" id="A0A0H4IWH2"/>
<dbReference type="Proteomes" id="UP000066549">
    <property type="component" value="Chromosome"/>
</dbReference>
<dbReference type="InterPro" id="IPR009001">
    <property type="entry name" value="Transl_elong_EF1A/Init_IF2_C"/>
</dbReference>
<dbReference type="InterPro" id="IPR041757">
    <property type="entry name" value="CysN_GTP-bd"/>
</dbReference>
<name>A0A0H4IWH2_9PROT</name>
<dbReference type="SUPFAM" id="SSF50447">
    <property type="entry name" value="Translation proteins"/>
    <property type="match status" value="1"/>
</dbReference>
<keyword evidence="5" id="KW-0067">ATP-binding</keyword>